<evidence type="ECO:0000313" key="3">
    <source>
        <dbReference type="Proteomes" id="UP001597373"/>
    </source>
</evidence>
<comment type="caution">
    <text evidence="2">The sequence shown here is derived from an EMBL/GenBank/DDBJ whole genome shotgun (WGS) entry which is preliminary data.</text>
</comment>
<dbReference type="Proteomes" id="UP001597373">
    <property type="component" value="Unassembled WGS sequence"/>
</dbReference>
<sequence length="121" mass="13863">MSERTARSTIEAFFAALNASDMEAALALLSEDVILDTREGSREIGRDRFHWYWGMLARHFTERYADIEIMEAPGGLPRCGGGHLYGNLHVDPRRSPRSFRPELQRTGRHVFSKWKTASLRV</sequence>
<dbReference type="InterPro" id="IPR037401">
    <property type="entry name" value="SnoaL-like"/>
</dbReference>
<dbReference type="InterPro" id="IPR032710">
    <property type="entry name" value="NTF2-like_dom_sf"/>
</dbReference>
<evidence type="ECO:0000313" key="2">
    <source>
        <dbReference type="EMBL" id="MFD2260330.1"/>
    </source>
</evidence>
<dbReference type="Gene3D" id="3.10.450.50">
    <property type="match status" value="1"/>
</dbReference>
<feature type="domain" description="SnoaL-like" evidence="1">
    <location>
        <begin position="10"/>
        <end position="70"/>
    </location>
</feature>
<proteinExistence type="predicted"/>
<dbReference type="Pfam" id="PF12680">
    <property type="entry name" value="SnoaL_2"/>
    <property type="match status" value="1"/>
</dbReference>
<dbReference type="RefSeq" id="WP_345099158.1">
    <property type="nucleotide sequence ID" value="NZ_BAABGS010000021.1"/>
</dbReference>
<name>A0ABW5DHY7_9HYPH</name>
<dbReference type="SUPFAM" id="SSF54427">
    <property type="entry name" value="NTF2-like"/>
    <property type="match status" value="1"/>
</dbReference>
<organism evidence="2 3">
    <name type="scientific">Chelativorans composti</name>
    <dbReference type="NCBI Taxonomy" id="768533"/>
    <lineage>
        <taxon>Bacteria</taxon>
        <taxon>Pseudomonadati</taxon>
        <taxon>Pseudomonadota</taxon>
        <taxon>Alphaproteobacteria</taxon>
        <taxon>Hyphomicrobiales</taxon>
        <taxon>Phyllobacteriaceae</taxon>
        <taxon>Chelativorans</taxon>
    </lineage>
</organism>
<evidence type="ECO:0000259" key="1">
    <source>
        <dbReference type="Pfam" id="PF12680"/>
    </source>
</evidence>
<keyword evidence="3" id="KW-1185">Reference proteome</keyword>
<gene>
    <name evidence="2" type="ORF">ACFSMZ_11215</name>
</gene>
<reference evidence="3" key="1">
    <citation type="journal article" date="2019" name="Int. J. Syst. Evol. Microbiol.">
        <title>The Global Catalogue of Microorganisms (GCM) 10K type strain sequencing project: providing services to taxonomists for standard genome sequencing and annotation.</title>
        <authorList>
            <consortium name="The Broad Institute Genomics Platform"/>
            <consortium name="The Broad Institute Genome Sequencing Center for Infectious Disease"/>
            <person name="Wu L."/>
            <person name="Ma J."/>
        </authorList>
    </citation>
    <scope>NUCLEOTIDE SEQUENCE [LARGE SCALE GENOMIC DNA]</scope>
    <source>
        <strain evidence="3">KCTC 23707</strain>
    </source>
</reference>
<accession>A0ABW5DHY7</accession>
<protein>
    <submittedName>
        <fullName evidence="2">Nuclear transport factor 2 family protein</fullName>
    </submittedName>
</protein>
<dbReference type="EMBL" id="JBHUIR010000038">
    <property type="protein sequence ID" value="MFD2260330.1"/>
    <property type="molecule type" value="Genomic_DNA"/>
</dbReference>